<evidence type="ECO:0000259" key="2">
    <source>
        <dbReference type="Pfam" id="PF14321"/>
    </source>
</evidence>
<evidence type="ECO:0000313" key="4">
    <source>
        <dbReference type="Proteomes" id="UP000053947"/>
    </source>
</evidence>
<dbReference type="OrthoDB" id="153033at2"/>
<evidence type="ECO:0000313" key="3">
    <source>
        <dbReference type="EMBL" id="KTB49197.1"/>
    </source>
</evidence>
<protein>
    <recommendedName>
        <fullName evidence="2">DUF4382 domain-containing protein</fullName>
    </recommendedName>
</protein>
<keyword evidence="1" id="KW-0812">Transmembrane</keyword>
<dbReference type="STRING" id="1217799.DEALK_01090"/>
<sequence length="277" mass="29777">MNNERDFNRILDECLDRVIRGEGIEACIADYPEQAAELRPLLEAAAGLQSTRFTPSADSRRQARLRFYQALDRRRRKPFWARVPAWAAAAVGVVLLAVAGLAGLNVINPPGDDPPTIIVSAPASGDAVNFRFLVSDAPNDIGDFSSLVVTVDRVALLKKGADGEAWVAFTPEVKQFDLTQLIGAASRQLWQGEVPEGEYTKVELIASSVKGTLKSGETIDIKLPSNKLQIGIPFTVGAGTVTSFTFDITVNKTGQGSGKYILSPQAAESGAAYEKMP</sequence>
<feature type="domain" description="DUF4382" evidence="2">
    <location>
        <begin position="130"/>
        <end position="264"/>
    </location>
</feature>
<accession>A0A0W0GKW6</accession>
<dbReference type="Proteomes" id="UP000053947">
    <property type="component" value="Unassembled WGS sequence"/>
</dbReference>
<organism evidence="3 4">
    <name type="scientific">Dehalogenimonas alkenigignens</name>
    <dbReference type="NCBI Taxonomy" id="1217799"/>
    <lineage>
        <taxon>Bacteria</taxon>
        <taxon>Bacillati</taxon>
        <taxon>Chloroflexota</taxon>
        <taxon>Dehalococcoidia</taxon>
        <taxon>Dehalococcoidales</taxon>
        <taxon>Dehalococcoidaceae</taxon>
        <taxon>Dehalogenimonas</taxon>
    </lineage>
</organism>
<reference evidence="3 4" key="1">
    <citation type="submission" date="2015-06" db="EMBL/GenBank/DDBJ databases">
        <title>Genome sequence of the organohalide-respiring Dehalogenimonas alkenigignens type strain (IP3-3T).</title>
        <authorList>
            <person name="Key T.A."/>
            <person name="Richmond D.P."/>
            <person name="Bowman K.S."/>
            <person name="Cho Y.-J."/>
            <person name="Chun J."/>
            <person name="da Costa M.S."/>
            <person name="Rainey F.A."/>
            <person name="Moe W.M."/>
        </authorList>
    </citation>
    <scope>NUCLEOTIDE SEQUENCE [LARGE SCALE GENOMIC DNA]</scope>
    <source>
        <strain evidence="3 4">IP3-3</strain>
    </source>
</reference>
<dbReference type="RefSeq" id="WP_058437703.1">
    <property type="nucleotide sequence ID" value="NZ_KQ758903.1"/>
</dbReference>
<keyword evidence="1" id="KW-0472">Membrane</keyword>
<proteinExistence type="predicted"/>
<keyword evidence="4" id="KW-1185">Reference proteome</keyword>
<dbReference type="InterPro" id="IPR025491">
    <property type="entry name" value="DUF4382"/>
</dbReference>
<feature type="transmembrane region" description="Helical" evidence="1">
    <location>
        <begin position="83"/>
        <end position="107"/>
    </location>
</feature>
<dbReference type="AlphaFoldDB" id="A0A0W0GKW6"/>
<dbReference type="EMBL" id="LFDV01000001">
    <property type="protein sequence ID" value="KTB49197.1"/>
    <property type="molecule type" value="Genomic_DNA"/>
</dbReference>
<comment type="caution">
    <text evidence="3">The sequence shown here is derived from an EMBL/GenBank/DDBJ whole genome shotgun (WGS) entry which is preliminary data.</text>
</comment>
<keyword evidence="1" id="KW-1133">Transmembrane helix</keyword>
<name>A0A0W0GKW6_9CHLR</name>
<dbReference type="Pfam" id="PF14321">
    <property type="entry name" value="DUF4382"/>
    <property type="match status" value="1"/>
</dbReference>
<gene>
    <name evidence="3" type="ORF">DEALK_01090</name>
</gene>
<evidence type="ECO:0000256" key="1">
    <source>
        <dbReference type="SAM" id="Phobius"/>
    </source>
</evidence>